<feature type="region of interest" description="Disordered" evidence="4">
    <location>
        <begin position="269"/>
        <end position="290"/>
    </location>
</feature>
<dbReference type="Pfam" id="PF08402">
    <property type="entry name" value="TOBE_2"/>
    <property type="match status" value="1"/>
</dbReference>
<dbReference type="PROSITE" id="PS00211">
    <property type="entry name" value="ABC_TRANSPORTER_1"/>
    <property type="match status" value="1"/>
</dbReference>
<sequence length="378" mass="41478">MVSVRLQNLSRSFGQVKAVDSVSLEVQKGELFFLLGPSGCGKTTVLRMIAGFYSPDSGDISFDGRTVNEVPPHRRNTGMVFQNYALWPHMTVEKNVGYGLDIRRVPAAEKAGKIRKVLETVRMLEYAQRKPAQLSGGQQQRVALARALVIEPDLLLLDEPLSNLDAKLRLEMRGEIKRIHGETGITSIYVTHDQKEALSMADRIAVMNAGKIEQVGSPRELYENPADRFVAGFIGETNFIEGKVTGTQDDRVTVETPIGIIIAQIPNKLGHPSRTSSGAHPQQVGAPNSAVQPGDAVVCSIRPEAVDVLDEKGGGTENGFECTVESFMYLGDNEQYQIRMKDGGTMKAVAHNPWGKMRKNGSIAWIRIEPSNVILLKK</sequence>
<dbReference type="SUPFAM" id="SSF50331">
    <property type="entry name" value="MOP-like"/>
    <property type="match status" value="1"/>
</dbReference>
<dbReference type="FunFam" id="3.40.50.300:FF:000042">
    <property type="entry name" value="Maltose/maltodextrin ABC transporter, ATP-binding protein"/>
    <property type="match status" value="1"/>
</dbReference>
<dbReference type="SUPFAM" id="SSF52540">
    <property type="entry name" value="P-loop containing nucleoside triphosphate hydrolases"/>
    <property type="match status" value="1"/>
</dbReference>
<protein>
    <submittedName>
        <fullName evidence="6">Spermidine/putrescine ABC transporter ATP-binding protein</fullName>
    </submittedName>
</protein>
<proteinExistence type="predicted"/>
<reference evidence="7" key="1">
    <citation type="submission" date="2017-09" db="EMBL/GenBank/DDBJ databases">
        <title>Depth-based differentiation of microbial function through sediment-hosted aquifers and enrichment of novel symbionts in the deep terrestrial subsurface.</title>
        <authorList>
            <person name="Probst A.J."/>
            <person name="Ladd B."/>
            <person name="Jarett J.K."/>
            <person name="Geller-Mcgrath D.E."/>
            <person name="Sieber C.M.K."/>
            <person name="Emerson J.B."/>
            <person name="Anantharaman K."/>
            <person name="Thomas B.C."/>
            <person name="Malmstrom R."/>
            <person name="Stieglmeier M."/>
            <person name="Klingl A."/>
            <person name="Woyke T."/>
            <person name="Ryan C.M."/>
            <person name="Banfield J.F."/>
        </authorList>
    </citation>
    <scope>NUCLEOTIDE SEQUENCE [LARGE SCALE GENOMIC DNA]</scope>
</reference>
<evidence type="ECO:0000256" key="1">
    <source>
        <dbReference type="ARBA" id="ARBA00022448"/>
    </source>
</evidence>
<dbReference type="SMART" id="SM00382">
    <property type="entry name" value="AAA"/>
    <property type="match status" value="1"/>
</dbReference>
<organism evidence="6 7">
    <name type="scientific">Candidatus Desantisbacteria bacterium CG_4_10_14_0_8_um_filter_48_22</name>
    <dbReference type="NCBI Taxonomy" id="1974543"/>
    <lineage>
        <taxon>Bacteria</taxon>
        <taxon>Candidatus Desantisiibacteriota</taxon>
    </lineage>
</organism>
<dbReference type="InterPro" id="IPR027417">
    <property type="entry name" value="P-loop_NTPase"/>
</dbReference>
<dbReference type="PANTHER" id="PTHR42781">
    <property type="entry name" value="SPERMIDINE/PUTRESCINE IMPORT ATP-BINDING PROTEIN POTA"/>
    <property type="match status" value="1"/>
</dbReference>
<evidence type="ECO:0000313" key="6">
    <source>
        <dbReference type="EMBL" id="PIZ15694.1"/>
    </source>
</evidence>
<feature type="domain" description="ABC transporter" evidence="5">
    <location>
        <begin position="4"/>
        <end position="234"/>
    </location>
</feature>
<feature type="compositionally biased region" description="Polar residues" evidence="4">
    <location>
        <begin position="273"/>
        <end position="290"/>
    </location>
</feature>
<dbReference type="GO" id="GO:0043190">
    <property type="term" value="C:ATP-binding cassette (ABC) transporter complex"/>
    <property type="evidence" value="ECO:0007669"/>
    <property type="project" value="InterPro"/>
</dbReference>
<keyword evidence="2" id="KW-0547">Nucleotide-binding</keyword>
<dbReference type="InterPro" id="IPR050093">
    <property type="entry name" value="ABC_SmlMolc_Importer"/>
</dbReference>
<keyword evidence="1" id="KW-0813">Transport</keyword>
<evidence type="ECO:0000256" key="4">
    <source>
        <dbReference type="SAM" id="MobiDB-lite"/>
    </source>
</evidence>
<dbReference type="Gene3D" id="2.40.50.100">
    <property type="match status" value="1"/>
</dbReference>
<evidence type="ECO:0000256" key="2">
    <source>
        <dbReference type="ARBA" id="ARBA00022741"/>
    </source>
</evidence>
<evidence type="ECO:0000256" key="3">
    <source>
        <dbReference type="ARBA" id="ARBA00022840"/>
    </source>
</evidence>
<dbReference type="InterPro" id="IPR017871">
    <property type="entry name" value="ABC_transporter-like_CS"/>
</dbReference>
<evidence type="ECO:0000259" key="5">
    <source>
        <dbReference type="PROSITE" id="PS50893"/>
    </source>
</evidence>
<dbReference type="PROSITE" id="PS50893">
    <property type="entry name" value="ABC_TRANSPORTER_2"/>
    <property type="match status" value="1"/>
</dbReference>
<comment type="caution">
    <text evidence="6">The sequence shown here is derived from an EMBL/GenBank/DDBJ whole genome shotgun (WGS) entry which is preliminary data.</text>
</comment>
<dbReference type="AlphaFoldDB" id="A0A2M7S862"/>
<keyword evidence="3 6" id="KW-0067">ATP-binding</keyword>
<dbReference type="Pfam" id="PF00005">
    <property type="entry name" value="ABC_tran"/>
    <property type="match status" value="1"/>
</dbReference>
<evidence type="ECO:0000313" key="7">
    <source>
        <dbReference type="Proteomes" id="UP000229307"/>
    </source>
</evidence>
<dbReference type="GO" id="GO:0140359">
    <property type="term" value="F:ABC-type transporter activity"/>
    <property type="evidence" value="ECO:0007669"/>
    <property type="project" value="UniProtKB-ARBA"/>
</dbReference>
<dbReference type="PANTHER" id="PTHR42781:SF4">
    <property type="entry name" value="SPERMIDINE_PUTRESCINE IMPORT ATP-BINDING PROTEIN POTA"/>
    <property type="match status" value="1"/>
</dbReference>
<dbReference type="InterPro" id="IPR003593">
    <property type="entry name" value="AAA+_ATPase"/>
</dbReference>
<dbReference type="EMBL" id="PFMR01000241">
    <property type="protein sequence ID" value="PIZ15694.1"/>
    <property type="molecule type" value="Genomic_DNA"/>
</dbReference>
<name>A0A2M7S862_9BACT</name>
<dbReference type="InterPro" id="IPR013611">
    <property type="entry name" value="Transp-assoc_OB_typ2"/>
</dbReference>
<dbReference type="InterPro" id="IPR003439">
    <property type="entry name" value="ABC_transporter-like_ATP-bd"/>
</dbReference>
<dbReference type="GO" id="GO:0016887">
    <property type="term" value="F:ATP hydrolysis activity"/>
    <property type="evidence" value="ECO:0007669"/>
    <property type="project" value="InterPro"/>
</dbReference>
<dbReference type="GO" id="GO:0005524">
    <property type="term" value="F:ATP binding"/>
    <property type="evidence" value="ECO:0007669"/>
    <property type="project" value="UniProtKB-KW"/>
</dbReference>
<gene>
    <name evidence="6" type="ORF">COY52_09065</name>
</gene>
<dbReference type="Gene3D" id="3.40.50.300">
    <property type="entry name" value="P-loop containing nucleotide triphosphate hydrolases"/>
    <property type="match status" value="1"/>
</dbReference>
<accession>A0A2M7S862</accession>
<dbReference type="Proteomes" id="UP000229307">
    <property type="component" value="Unassembled WGS sequence"/>
</dbReference>
<dbReference type="InterPro" id="IPR008995">
    <property type="entry name" value="Mo/tungstate-bd_C_term_dom"/>
</dbReference>